<sequence>MICMQSPAVGCRALMSTKNLADIGRRHHYRSDIARRSAWGGALAGRSYVGPLLRLRHRLKTWMRNTSLSPQTFIAHAEAWTSHKINSML</sequence>
<dbReference type="EMBL" id="KB445553">
    <property type="protein sequence ID" value="EMC98117.1"/>
    <property type="molecule type" value="Genomic_DNA"/>
</dbReference>
<accession>M2LU87</accession>
<protein>
    <submittedName>
        <fullName evidence="1">Uncharacterized protein</fullName>
    </submittedName>
</protein>
<dbReference type="KEGG" id="bcom:BAUCODRAFT_413799"/>
<dbReference type="RefSeq" id="XP_007674896.1">
    <property type="nucleotide sequence ID" value="XM_007676706.1"/>
</dbReference>
<evidence type="ECO:0000313" key="2">
    <source>
        <dbReference type="Proteomes" id="UP000011761"/>
    </source>
</evidence>
<dbReference type="GeneID" id="19114099"/>
<dbReference type="HOGENOM" id="CLU_2454367_0_0_1"/>
<organism evidence="1 2">
    <name type="scientific">Baudoinia panamericana (strain UAMH 10762)</name>
    <name type="common">Angels' share fungus</name>
    <name type="synonym">Baudoinia compniacensis (strain UAMH 10762)</name>
    <dbReference type="NCBI Taxonomy" id="717646"/>
    <lineage>
        <taxon>Eukaryota</taxon>
        <taxon>Fungi</taxon>
        <taxon>Dikarya</taxon>
        <taxon>Ascomycota</taxon>
        <taxon>Pezizomycotina</taxon>
        <taxon>Dothideomycetes</taxon>
        <taxon>Dothideomycetidae</taxon>
        <taxon>Mycosphaerellales</taxon>
        <taxon>Teratosphaeriaceae</taxon>
        <taxon>Baudoinia</taxon>
    </lineage>
</organism>
<gene>
    <name evidence="1" type="ORF">BAUCODRAFT_413799</name>
</gene>
<reference evidence="1 2" key="1">
    <citation type="journal article" date="2012" name="PLoS Pathog.">
        <title>Diverse lifestyles and strategies of plant pathogenesis encoded in the genomes of eighteen Dothideomycetes fungi.</title>
        <authorList>
            <person name="Ohm R.A."/>
            <person name="Feau N."/>
            <person name="Henrissat B."/>
            <person name="Schoch C.L."/>
            <person name="Horwitz B.A."/>
            <person name="Barry K.W."/>
            <person name="Condon B.J."/>
            <person name="Copeland A.C."/>
            <person name="Dhillon B."/>
            <person name="Glaser F."/>
            <person name="Hesse C.N."/>
            <person name="Kosti I."/>
            <person name="LaButti K."/>
            <person name="Lindquist E.A."/>
            <person name="Lucas S."/>
            <person name="Salamov A.A."/>
            <person name="Bradshaw R.E."/>
            <person name="Ciuffetti L."/>
            <person name="Hamelin R.C."/>
            <person name="Kema G.H.J."/>
            <person name="Lawrence C."/>
            <person name="Scott J.A."/>
            <person name="Spatafora J.W."/>
            <person name="Turgeon B.G."/>
            <person name="de Wit P.J.G.M."/>
            <person name="Zhong S."/>
            <person name="Goodwin S.B."/>
            <person name="Grigoriev I.V."/>
        </authorList>
    </citation>
    <scope>NUCLEOTIDE SEQUENCE [LARGE SCALE GENOMIC DNA]</scope>
    <source>
        <strain evidence="1 2">UAMH 10762</strain>
    </source>
</reference>
<proteinExistence type="predicted"/>
<keyword evidence="2" id="KW-1185">Reference proteome</keyword>
<dbReference type="AlphaFoldDB" id="M2LU87"/>
<dbReference type="Proteomes" id="UP000011761">
    <property type="component" value="Unassembled WGS sequence"/>
</dbReference>
<evidence type="ECO:0000313" key="1">
    <source>
        <dbReference type="EMBL" id="EMC98117.1"/>
    </source>
</evidence>
<name>M2LU87_BAUPA</name>